<dbReference type="RefSeq" id="WP_100387808.1">
    <property type="nucleotide sequence ID" value="NZ_BMZU01000001.1"/>
</dbReference>
<accession>A0A2M9D5V4</accession>
<dbReference type="OrthoDB" id="5133052at2"/>
<evidence type="ECO:0000313" key="2">
    <source>
        <dbReference type="Proteomes" id="UP000231742"/>
    </source>
</evidence>
<organism evidence="1 2">
    <name type="scientific">Salinibacterium amurskyense</name>
    <dbReference type="NCBI Taxonomy" id="205941"/>
    <lineage>
        <taxon>Bacteria</taxon>
        <taxon>Bacillati</taxon>
        <taxon>Actinomycetota</taxon>
        <taxon>Actinomycetes</taxon>
        <taxon>Micrococcales</taxon>
        <taxon>Microbacteriaceae</taxon>
        <taxon>Salinibacterium</taxon>
    </lineage>
</organism>
<protein>
    <submittedName>
        <fullName evidence="1">Uncharacterized protein</fullName>
    </submittedName>
</protein>
<comment type="caution">
    <text evidence="1">The sequence shown here is derived from an EMBL/GenBank/DDBJ whole genome shotgun (WGS) entry which is preliminary data.</text>
</comment>
<reference evidence="1 2" key="1">
    <citation type="submission" date="2017-11" db="EMBL/GenBank/DDBJ databases">
        <title>Genomic Encyclopedia of Archaeal and Bacterial Type Strains, Phase II (KMG-II): From Individual Species to Whole Genera.</title>
        <authorList>
            <person name="Goeker M."/>
        </authorList>
    </citation>
    <scope>NUCLEOTIDE SEQUENCE [LARGE SCALE GENOMIC DNA]</scope>
    <source>
        <strain evidence="1 2">DSM 16400</strain>
    </source>
</reference>
<dbReference type="Proteomes" id="UP000231742">
    <property type="component" value="Unassembled WGS sequence"/>
</dbReference>
<evidence type="ECO:0000313" key="1">
    <source>
        <dbReference type="EMBL" id="PJJ81089.1"/>
    </source>
</evidence>
<dbReference type="AlphaFoldDB" id="A0A2M9D5V4"/>
<keyword evidence="2" id="KW-1185">Reference proteome</keyword>
<gene>
    <name evidence="1" type="ORF">CLV85_0259</name>
</gene>
<proteinExistence type="predicted"/>
<dbReference type="EMBL" id="PGFH01000001">
    <property type="protein sequence ID" value="PJJ81089.1"/>
    <property type="molecule type" value="Genomic_DNA"/>
</dbReference>
<sequence length="143" mass="15838">MFQTNGSKTEMTDSERGLSWRLVGVIDQNTVTIAAITVDGVEIPYEYYVQEKRNESEPWFDIEIGAFGTSPTGQLTLGLSPVYFGSATERDPVVLLAIEAVLAWEPHGAGMRRGDGYNRCTFKGVQYRLSDFGPYFSEAPDAL</sequence>
<name>A0A2M9D5V4_9MICO</name>